<dbReference type="AlphaFoldDB" id="A0A4R1QMA8"/>
<dbReference type="Pfam" id="PF00581">
    <property type="entry name" value="Rhodanese"/>
    <property type="match status" value="2"/>
</dbReference>
<comment type="caution">
    <text evidence="4">The sequence shown here is derived from an EMBL/GenBank/DDBJ whole genome shotgun (WGS) entry which is preliminary data.</text>
</comment>
<evidence type="ECO:0000256" key="1">
    <source>
        <dbReference type="ARBA" id="ARBA00022679"/>
    </source>
</evidence>
<dbReference type="CDD" id="cd01449">
    <property type="entry name" value="TST_Repeat_2"/>
    <property type="match status" value="1"/>
</dbReference>
<dbReference type="PANTHER" id="PTHR11364:SF27">
    <property type="entry name" value="SULFURTRANSFERASE"/>
    <property type="match status" value="1"/>
</dbReference>
<dbReference type="GO" id="GO:0004792">
    <property type="term" value="F:thiosulfate-cyanide sulfurtransferase activity"/>
    <property type="evidence" value="ECO:0007669"/>
    <property type="project" value="InterPro"/>
</dbReference>
<organism evidence="4 5">
    <name type="scientific">Thermolongibacillus altinsuensis</name>
    <dbReference type="NCBI Taxonomy" id="575256"/>
    <lineage>
        <taxon>Bacteria</taxon>
        <taxon>Bacillati</taxon>
        <taxon>Bacillota</taxon>
        <taxon>Bacilli</taxon>
        <taxon>Bacillales</taxon>
        <taxon>Anoxybacillaceae</taxon>
        <taxon>Thermolongibacillus</taxon>
    </lineage>
</organism>
<name>A0A4R1QMA8_9BACL</name>
<dbReference type="InterPro" id="IPR045078">
    <property type="entry name" value="TST/MPST-like"/>
</dbReference>
<dbReference type="CDD" id="cd01448">
    <property type="entry name" value="TST_Repeat_1"/>
    <property type="match status" value="1"/>
</dbReference>
<dbReference type="SMART" id="SM00450">
    <property type="entry name" value="RHOD"/>
    <property type="match status" value="2"/>
</dbReference>
<dbReference type="FunFam" id="3.40.250.10:FF:000035">
    <property type="entry name" value="Thiosulfate sulfurtransferase"/>
    <property type="match status" value="1"/>
</dbReference>
<protein>
    <submittedName>
        <fullName evidence="4">Thiosulfate/3-mercaptopyruvate sulfurtransferase</fullName>
    </submittedName>
</protein>
<dbReference type="RefSeq" id="WP_132948295.1">
    <property type="nucleotide sequence ID" value="NZ_BSVG01000002.1"/>
</dbReference>
<evidence type="ECO:0000313" key="4">
    <source>
        <dbReference type="EMBL" id="TCL49748.1"/>
    </source>
</evidence>
<keyword evidence="4" id="KW-0670">Pyruvate</keyword>
<dbReference type="SUPFAM" id="SSF52821">
    <property type="entry name" value="Rhodanese/Cell cycle control phosphatase"/>
    <property type="match status" value="2"/>
</dbReference>
<dbReference type="Gene3D" id="3.40.250.10">
    <property type="entry name" value="Rhodanese-like domain"/>
    <property type="match status" value="2"/>
</dbReference>
<dbReference type="InterPro" id="IPR001763">
    <property type="entry name" value="Rhodanese-like_dom"/>
</dbReference>
<proteinExistence type="predicted"/>
<dbReference type="OrthoDB" id="9770030at2"/>
<dbReference type="PROSITE" id="PS50206">
    <property type="entry name" value="RHODANESE_3"/>
    <property type="match status" value="2"/>
</dbReference>
<dbReference type="InterPro" id="IPR036873">
    <property type="entry name" value="Rhodanese-like_dom_sf"/>
</dbReference>
<feature type="domain" description="Rhodanese" evidence="3">
    <location>
        <begin position="15"/>
        <end position="134"/>
    </location>
</feature>
<dbReference type="EMBL" id="SLUL01000006">
    <property type="protein sequence ID" value="TCL49748.1"/>
    <property type="molecule type" value="Genomic_DNA"/>
</dbReference>
<dbReference type="PROSITE" id="PS00380">
    <property type="entry name" value="RHODANESE_1"/>
    <property type="match status" value="2"/>
</dbReference>
<sequence>MKHIVTKEWLASQLHREDVRIIDCRFYLDDPVRGLKEYVQAHLPGAFYFDLEKDLSAKIEKHGGRHPLPNIDEFVEKLSAAGIHSNTTVVAYDDQFGAMAARFWWMLRYLGHEHVYVLDGGFSSWKQAGYPLSQDVPIYPRVSFKGNVQPHLLATIEEVREAVQNGGAILIDSRERKRYLGIEEPIDYKAGHIPGARNVFWKEGLTEEGNWKSPEEQKKRFSFLSPEQPVIVYCGSGVTACANVLALSEAGFPNVRLYVGSWSDWISYDENPIQTGE</sequence>
<evidence type="ECO:0000259" key="3">
    <source>
        <dbReference type="PROSITE" id="PS50206"/>
    </source>
</evidence>
<accession>A0A4R1QMA8</accession>
<keyword evidence="2" id="KW-0677">Repeat</keyword>
<dbReference type="PANTHER" id="PTHR11364">
    <property type="entry name" value="THIOSULFATE SULFERTANSFERASE"/>
    <property type="match status" value="1"/>
</dbReference>
<evidence type="ECO:0000256" key="2">
    <source>
        <dbReference type="ARBA" id="ARBA00022737"/>
    </source>
</evidence>
<gene>
    <name evidence="4" type="ORF">EDD69_106100</name>
</gene>
<dbReference type="Proteomes" id="UP000295658">
    <property type="component" value="Unassembled WGS sequence"/>
</dbReference>
<dbReference type="InterPro" id="IPR001307">
    <property type="entry name" value="Thiosulphate_STrfase_CS"/>
</dbReference>
<keyword evidence="5" id="KW-1185">Reference proteome</keyword>
<evidence type="ECO:0000313" key="5">
    <source>
        <dbReference type="Proteomes" id="UP000295658"/>
    </source>
</evidence>
<keyword evidence="1 4" id="KW-0808">Transferase</keyword>
<reference evidence="4 5" key="1">
    <citation type="submission" date="2019-03" db="EMBL/GenBank/DDBJ databases">
        <title>Genomic Encyclopedia of Type Strains, Phase IV (KMG-IV): sequencing the most valuable type-strain genomes for metagenomic binning, comparative biology and taxonomic classification.</title>
        <authorList>
            <person name="Goeker M."/>
        </authorList>
    </citation>
    <scope>NUCLEOTIDE SEQUENCE [LARGE SCALE GENOMIC DNA]</scope>
    <source>
        <strain evidence="4 5">DSM 24979</strain>
    </source>
</reference>
<feature type="domain" description="Rhodanese" evidence="3">
    <location>
        <begin position="164"/>
        <end position="274"/>
    </location>
</feature>